<dbReference type="SUPFAM" id="SSF48403">
    <property type="entry name" value="Ankyrin repeat"/>
    <property type="match status" value="1"/>
</dbReference>
<dbReference type="PANTHER" id="PTHR24198:SF165">
    <property type="entry name" value="ANKYRIN REPEAT-CONTAINING PROTEIN-RELATED"/>
    <property type="match status" value="1"/>
</dbReference>
<dbReference type="RefSeq" id="XP_033527503.1">
    <property type="nucleotide sequence ID" value="XM_033663188.1"/>
</dbReference>
<keyword evidence="4" id="KW-1185">Reference proteome</keyword>
<evidence type="ECO:0000256" key="2">
    <source>
        <dbReference type="ARBA" id="ARBA00023043"/>
    </source>
</evidence>
<dbReference type="OrthoDB" id="20872at2759"/>
<dbReference type="Gene3D" id="1.25.40.20">
    <property type="entry name" value="Ankyrin repeat-containing domain"/>
    <property type="match status" value="1"/>
</dbReference>
<dbReference type="InterPro" id="IPR036770">
    <property type="entry name" value="Ankyrin_rpt-contain_sf"/>
</dbReference>
<evidence type="ECO:0000313" key="4">
    <source>
        <dbReference type="Proteomes" id="UP000799771"/>
    </source>
</evidence>
<dbReference type="EMBL" id="ML977499">
    <property type="protein sequence ID" value="KAF2133116.1"/>
    <property type="molecule type" value="Genomic_DNA"/>
</dbReference>
<evidence type="ECO:0000256" key="1">
    <source>
        <dbReference type="ARBA" id="ARBA00022737"/>
    </source>
</evidence>
<proteinExistence type="predicted"/>
<dbReference type="Pfam" id="PF12796">
    <property type="entry name" value="Ank_2"/>
    <property type="match status" value="1"/>
</dbReference>
<dbReference type="Proteomes" id="UP000799771">
    <property type="component" value="Unassembled WGS sequence"/>
</dbReference>
<gene>
    <name evidence="3" type="ORF">P153DRAFT_282282</name>
</gene>
<dbReference type="GeneID" id="54403620"/>
<accession>A0A6A6ANK4</accession>
<dbReference type="SMART" id="SM00248">
    <property type="entry name" value="ANK"/>
    <property type="match status" value="3"/>
</dbReference>
<reference evidence="3" key="1">
    <citation type="journal article" date="2020" name="Stud. Mycol.">
        <title>101 Dothideomycetes genomes: a test case for predicting lifestyles and emergence of pathogens.</title>
        <authorList>
            <person name="Haridas S."/>
            <person name="Albert R."/>
            <person name="Binder M."/>
            <person name="Bloem J."/>
            <person name="Labutti K."/>
            <person name="Salamov A."/>
            <person name="Andreopoulos B."/>
            <person name="Baker S."/>
            <person name="Barry K."/>
            <person name="Bills G."/>
            <person name="Bluhm B."/>
            <person name="Cannon C."/>
            <person name="Castanera R."/>
            <person name="Culley D."/>
            <person name="Daum C."/>
            <person name="Ezra D."/>
            <person name="Gonzalez J."/>
            <person name="Henrissat B."/>
            <person name="Kuo A."/>
            <person name="Liang C."/>
            <person name="Lipzen A."/>
            <person name="Lutzoni F."/>
            <person name="Magnuson J."/>
            <person name="Mondo S."/>
            <person name="Nolan M."/>
            <person name="Ohm R."/>
            <person name="Pangilinan J."/>
            <person name="Park H.-J."/>
            <person name="Ramirez L."/>
            <person name="Alfaro M."/>
            <person name="Sun H."/>
            <person name="Tritt A."/>
            <person name="Yoshinaga Y."/>
            <person name="Zwiers L.-H."/>
            <person name="Turgeon B."/>
            <person name="Goodwin S."/>
            <person name="Spatafora J."/>
            <person name="Crous P."/>
            <person name="Grigoriev I."/>
        </authorList>
    </citation>
    <scope>NUCLEOTIDE SEQUENCE</scope>
    <source>
        <strain evidence="3">CBS 119687</strain>
    </source>
</reference>
<keyword evidence="2" id="KW-0040">ANK repeat</keyword>
<protein>
    <submittedName>
        <fullName evidence="3">Ankyrin</fullName>
    </submittedName>
</protein>
<keyword evidence="1" id="KW-0677">Repeat</keyword>
<dbReference type="InterPro" id="IPR002110">
    <property type="entry name" value="Ankyrin_rpt"/>
</dbReference>
<dbReference type="AlphaFoldDB" id="A0A6A6ANK4"/>
<organism evidence="3 4">
    <name type="scientific">Dothidotthia symphoricarpi CBS 119687</name>
    <dbReference type="NCBI Taxonomy" id="1392245"/>
    <lineage>
        <taxon>Eukaryota</taxon>
        <taxon>Fungi</taxon>
        <taxon>Dikarya</taxon>
        <taxon>Ascomycota</taxon>
        <taxon>Pezizomycotina</taxon>
        <taxon>Dothideomycetes</taxon>
        <taxon>Pleosporomycetidae</taxon>
        <taxon>Pleosporales</taxon>
        <taxon>Dothidotthiaceae</taxon>
        <taxon>Dothidotthia</taxon>
    </lineage>
</organism>
<name>A0A6A6ANK4_9PLEO</name>
<evidence type="ECO:0000313" key="3">
    <source>
        <dbReference type="EMBL" id="KAF2133116.1"/>
    </source>
</evidence>
<sequence>MRRTPLSWAARYGHEGTVKLLLESRKVDVNSKDRDGGTPLWWATRYGHEGVVQALLGTGKVQADSKDQDGLTPLSQAVKNRHNVVAELLRDHISKDRSRSILGRLIKSTIG</sequence>
<dbReference type="PANTHER" id="PTHR24198">
    <property type="entry name" value="ANKYRIN REPEAT AND PROTEIN KINASE DOMAIN-CONTAINING PROTEIN"/>
    <property type="match status" value="1"/>
</dbReference>